<proteinExistence type="predicted"/>
<protein>
    <submittedName>
        <fullName evidence="1">Cyclase family protein</fullName>
    </submittedName>
</protein>
<dbReference type="PANTHER" id="PTHR31118:SF12">
    <property type="entry name" value="CYCLASE-LIKE PROTEIN 2"/>
    <property type="match status" value="1"/>
</dbReference>
<dbReference type="SUPFAM" id="SSF102198">
    <property type="entry name" value="Putative cyclase"/>
    <property type="match status" value="1"/>
</dbReference>
<dbReference type="RefSeq" id="WP_128673172.1">
    <property type="nucleotide sequence ID" value="NZ_RRCO01000001.1"/>
</dbReference>
<dbReference type="Pfam" id="PF04199">
    <property type="entry name" value="Cyclase"/>
    <property type="match status" value="1"/>
</dbReference>
<gene>
    <name evidence="1" type="ORF">EHV10_01965</name>
</gene>
<dbReference type="OrthoDB" id="9796085at2"/>
<comment type="caution">
    <text evidence="1">The sequence shown here is derived from an EMBL/GenBank/DDBJ whole genome shotgun (WGS) entry which is preliminary data.</text>
</comment>
<dbReference type="InterPro" id="IPR007325">
    <property type="entry name" value="KFase/CYL"/>
</dbReference>
<dbReference type="InterPro" id="IPR037175">
    <property type="entry name" value="KFase_sf"/>
</dbReference>
<dbReference type="GO" id="GO:0004061">
    <property type="term" value="F:arylformamidase activity"/>
    <property type="evidence" value="ECO:0007669"/>
    <property type="project" value="InterPro"/>
</dbReference>
<sequence length="244" mass="28083">MKIENIIAELKKNEWIDLTHSFGELTPRWPGFNQLSKKIILDFDKYPVKTHLYTFPGQYGTHIDAPAHASESGRTLDKIDLKECVLPLCVIDCSQKVLENPDYALKVEDINNYEINYGKIPEGSFVAMRSDWYKNWPDQEKFLNMDINGESHYPGWDIKAVEFLIKERKILGIGHETFDTDPPQKKEQYPFKAEVCVLKNDIYQIELLANLDKVPARGSAIFCIFPKQEGGTGFPVRCFAIYSK</sequence>
<dbReference type="Proteomes" id="UP000272490">
    <property type="component" value="Unassembled WGS sequence"/>
</dbReference>
<dbReference type="EMBL" id="RRCO01000001">
    <property type="protein sequence ID" value="RRJ26804.1"/>
    <property type="molecule type" value="Genomic_DNA"/>
</dbReference>
<evidence type="ECO:0000313" key="1">
    <source>
        <dbReference type="EMBL" id="RRJ26804.1"/>
    </source>
</evidence>
<evidence type="ECO:0000313" key="2">
    <source>
        <dbReference type="Proteomes" id="UP000272490"/>
    </source>
</evidence>
<keyword evidence="2" id="KW-1185">Reference proteome</keyword>
<accession>A0A3P3R088</accession>
<dbReference type="Gene3D" id="3.50.30.50">
    <property type="entry name" value="Putative cyclase"/>
    <property type="match status" value="1"/>
</dbReference>
<reference evidence="1 2" key="1">
    <citation type="submission" date="2018-11" db="EMBL/GenBank/DDBJ databases">
        <title>Genome sequencing of Lachnoanaerobaculum sp. KCOM 2030 (= ChDC B114).</title>
        <authorList>
            <person name="Kook J.-K."/>
            <person name="Park S.-N."/>
            <person name="Lim Y.K."/>
        </authorList>
    </citation>
    <scope>NUCLEOTIDE SEQUENCE [LARGE SCALE GENOMIC DNA]</scope>
    <source>
        <strain evidence="1 2">KCOM 2030</strain>
    </source>
</reference>
<organism evidence="1 2">
    <name type="scientific">Lachnoanaerobaculum gingivalis</name>
    <dbReference type="NCBI Taxonomy" id="2490855"/>
    <lineage>
        <taxon>Bacteria</taxon>
        <taxon>Bacillati</taxon>
        <taxon>Bacillota</taxon>
        <taxon>Clostridia</taxon>
        <taxon>Lachnospirales</taxon>
        <taxon>Lachnospiraceae</taxon>
        <taxon>Lachnoanaerobaculum</taxon>
    </lineage>
</organism>
<name>A0A3P3R088_9FIRM</name>
<dbReference type="PANTHER" id="PTHR31118">
    <property type="entry name" value="CYCLASE-LIKE PROTEIN 2"/>
    <property type="match status" value="1"/>
</dbReference>
<dbReference type="AlphaFoldDB" id="A0A3P3R088"/>
<dbReference type="GO" id="GO:0019441">
    <property type="term" value="P:L-tryptophan catabolic process to kynurenine"/>
    <property type="evidence" value="ECO:0007669"/>
    <property type="project" value="InterPro"/>
</dbReference>